<evidence type="ECO:0000259" key="11">
    <source>
        <dbReference type="Pfam" id="PF25079"/>
    </source>
</evidence>
<name>A0ABU6RJ89_9FABA</name>
<protein>
    <recommendedName>
        <fullName evidence="11">COBRA C-terminal domain-containing protein</fullName>
    </recommendedName>
</protein>
<feature type="region of interest" description="Disordered" evidence="10">
    <location>
        <begin position="119"/>
        <end position="184"/>
    </location>
</feature>
<gene>
    <name evidence="12" type="ORF">PIB30_054371</name>
</gene>
<keyword evidence="13" id="KW-1185">Reference proteome</keyword>
<evidence type="ECO:0000313" key="12">
    <source>
        <dbReference type="EMBL" id="MED6123944.1"/>
    </source>
</evidence>
<evidence type="ECO:0000256" key="4">
    <source>
        <dbReference type="ARBA" id="ARBA00022622"/>
    </source>
</evidence>
<evidence type="ECO:0000256" key="1">
    <source>
        <dbReference type="ARBA" id="ARBA00004609"/>
    </source>
</evidence>
<evidence type="ECO:0000313" key="13">
    <source>
        <dbReference type="Proteomes" id="UP001341840"/>
    </source>
</evidence>
<sequence>MASLSTFSKFLTLLFPPKSQPPPSPSPPPPNIALPKPSHHVAPLDQADRFTPYNCSSSPSSLSSVMCPSLAHANTMWFKSAYNVEVVVDENEAEEKLLNRFRREVMKAGVIQECRRRRYHEDTQDKRKRKSREAAKRNRRRRPQSKSLAENKQAITNTKKKEDDDDNWDLPEHNSPSADCYDPLDPNGNISVTFDIYQRTDDDGYLARVTIENYYKYRHVDKPGWQLGWQWAKNEVIWSIKGAVATDQGNCSSYTNQLPHSCEKDPLIVDLPSDVSPESRSEHCCNDGVLSARAIDPSHSFSSFELEVRRLGQYPLGQAPNNLTLMAPGPGYSCSPLLETHPTIISSFGGQRQVPALRTWKSACTYSNFMASKSPICCVSLSTFYNPEITPCPDCSCGCSAADKASKSCIRLGDPLSGESSTEENIMACTKHMCPIRVHWHVKNNYVNHWRVKLTISNYYYRKNYSNWNVLLQHPGFSHNATSYSFNSAKLPLPFQDGVALFWGIDYYNNELVHSDKDQQGFVSTEILLEKDRKSFTLSHGWAFPRRIYFNGENCEMPLPDSFPMLPNHSNTLRPTDCCGGFIILLLISLLCFWNKGSFDFQC</sequence>
<dbReference type="InterPro" id="IPR001911">
    <property type="entry name" value="Ribosomal_bS21"/>
</dbReference>
<dbReference type="InterPro" id="IPR056900">
    <property type="entry name" value="COB_C"/>
</dbReference>
<keyword evidence="6" id="KW-0689">Ribosomal protein</keyword>
<dbReference type="PRINTS" id="PR00976">
    <property type="entry name" value="RIBOSOMALS21"/>
</dbReference>
<dbReference type="Pfam" id="PF01165">
    <property type="entry name" value="Ribosomal_S21"/>
    <property type="match status" value="1"/>
</dbReference>
<dbReference type="Gene3D" id="1.20.5.1150">
    <property type="entry name" value="Ribosomal protein S8"/>
    <property type="match status" value="1"/>
</dbReference>
<dbReference type="PANTHER" id="PTHR31673">
    <property type="entry name" value="PROTEIN COBRA"/>
    <property type="match status" value="1"/>
</dbReference>
<evidence type="ECO:0000256" key="6">
    <source>
        <dbReference type="ARBA" id="ARBA00022980"/>
    </source>
</evidence>
<dbReference type="NCBIfam" id="TIGR00030">
    <property type="entry name" value="S21p"/>
    <property type="match status" value="1"/>
</dbReference>
<evidence type="ECO:0000256" key="9">
    <source>
        <dbReference type="ARBA" id="ARBA00023288"/>
    </source>
</evidence>
<evidence type="ECO:0000256" key="10">
    <source>
        <dbReference type="SAM" id="MobiDB-lite"/>
    </source>
</evidence>
<feature type="compositionally biased region" description="Polar residues" evidence="10">
    <location>
        <begin position="145"/>
        <end position="157"/>
    </location>
</feature>
<evidence type="ECO:0000256" key="3">
    <source>
        <dbReference type="ARBA" id="ARBA00006640"/>
    </source>
</evidence>
<keyword evidence="7" id="KW-0325">Glycoprotein</keyword>
<dbReference type="Proteomes" id="UP001341840">
    <property type="component" value="Unassembled WGS sequence"/>
</dbReference>
<dbReference type="Pfam" id="PF25079">
    <property type="entry name" value="COB_C"/>
    <property type="match status" value="1"/>
</dbReference>
<evidence type="ECO:0000256" key="7">
    <source>
        <dbReference type="ARBA" id="ARBA00023180"/>
    </source>
</evidence>
<feature type="compositionally biased region" description="Basic residues" evidence="10">
    <location>
        <begin position="126"/>
        <end position="144"/>
    </location>
</feature>
<evidence type="ECO:0000256" key="2">
    <source>
        <dbReference type="ARBA" id="ARBA00005507"/>
    </source>
</evidence>
<reference evidence="12 13" key="1">
    <citation type="journal article" date="2023" name="Plants (Basel)">
        <title>Bridging the Gap: Combining Genomics and Transcriptomics Approaches to Understand Stylosanthes scabra, an Orphan Legume from the Brazilian Caatinga.</title>
        <authorList>
            <person name="Ferreira-Neto J.R.C."/>
            <person name="da Silva M.D."/>
            <person name="Binneck E."/>
            <person name="de Melo N.F."/>
            <person name="da Silva R.H."/>
            <person name="de Melo A.L.T.M."/>
            <person name="Pandolfi V."/>
            <person name="Bustamante F.O."/>
            <person name="Brasileiro-Vidal A.C."/>
            <person name="Benko-Iseppon A.M."/>
        </authorList>
    </citation>
    <scope>NUCLEOTIDE SEQUENCE [LARGE SCALE GENOMIC DNA]</scope>
    <source>
        <tissue evidence="12">Leaves</tissue>
    </source>
</reference>
<dbReference type="EMBL" id="JASCZI010030622">
    <property type="protein sequence ID" value="MED6123944.1"/>
    <property type="molecule type" value="Genomic_DNA"/>
</dbReference>
<accession>A0ABU6RJ89</accession>
<comment type="similarity">
    <text evidence="3">Belongs to the bacterial ribosomal protein bS21 family.</text>
</comment>
<organism evidence="12 13">
    <name type="scientific">Stylosanthes scabra</name>
    <dbReference type="NCBI Taxonomy" id="79078"/>
    <lineage>
        <taxon>Eukaryota</taxon>
        <taxon>Viridiplantae</taxon>
        <taxon>Streptophyta</taxon>
        <taxon>Embryophyta</taxon>
        <taxon>Tracheophyta</taxon>
        <taxon>Spermatophyta</taxon>
        <taxon>Magnoliopsida</taxon>
        <taxon>eudicotyledons</taxon>
        <taxon>Gunneridae</taxon>
        <taxon>Pentapetalae</taxon>
        <taxon>rosids</taxon>
        <taxon>fabids</taxon>
        <taxon>Fabales</taxon>
        <taxon>Fabaceae</taxon>
        <taxon>Papilionoideae</taxon>
        <taxon>50 kb inversion clade</taxon>
        <taxon>dalbergioids sensu lato</taxon>
        <taxon>Dalbergieae</taxon>
        <taxon>Pterocarpus clade</taxon>
        <taxon>Stylosanthes</taxon>
    </lineage>
</organism>
<evidence type="ECO:0000256" key="8">
    <source>
        <dbReference type="ARBA" id="ARBA00023274"/>
    </source>
</evidence>
<dbReference type="PANTHER" id="PTHR31673:SF41">
    <property type="entry name" value="COBRA-LIKE PROTEIN"/>
    <property type="match status" value="1"/>
</dbReference>
<keyword evidence="5" id="KW-0732">Signal</keyword>
<keyword evidence="8" id="KW-0687">Ribonucleoprotein</keyword>
<feature type="compositionally biased region" description="Pro residues" evidence="10">
    <location>
        <begin position="18"/>
        <end position="32"/>
    </location>
</feature>
<dbReference type="InterPro" id="IPR006918">
    <property type="entry name" value="COBRA_pln"/>
</dbReference>
<feature type="domain" description="COBRA C-terminal" evidence="11">
    <location>
        <begin position="377"/>
        <end position="564"/>
    </location>
</feature>
<feature type="region of interest" description="Disordered" evidence="10">
    <location>
        <begin position="15"/>
        <end position="39"/>
    </location>
</feature>
<proteinExistence type="inferred from homology"/>
<keyword evidence="4" id="KW-0336">GPI-anchor</keyword>
<keyword evidence="4" id="KW-0472">Membrane</keyword>
<evidence type="ECO:0000256" key="5">
    <source>
        <dbReference type="ARBA" id="ARBA00022729"/>
    </source>
</evidence>
<dbReference type="Pfam" id="PF04833">
    <property type="entry name" value="COBRA"/>
    <property type="match status" value="1"/>
</dbReference>
<keyword evidence="9" id="KW-0449">Lipoprotein</keyword>
<comment type="caution">
    <text evidence="12">The sequence shown here is derived from an EMBL/GenBank/DDBJ whole genome shotgun (WGS) entry which is preliminary data.</text>
</comment>
<dbReference type="HAMAP" id="MF_00358">
    <property type="entry name" value="Ribosomal_bS21"/>
    <property type="match status" value="1"/>
</dbReference>
<dbReference type="InterPro" id="IPR038380">
    <property type="entry name" value="Ribosomal_bS21_sf"/>
</dbReference>
<comment type="similarity">
    <text evidence="2">Belongs to the COBRA family.</text>
</comment>
<comment type="subcellular location">
    <subcellularLocation>
        <location evidence="1">Cell membrane</location>
        <topology evidence="1">Lipid-anchor</topology>
        <topology evidence="1">GPI-anchor</topology>
    </subcellularLocation>
</comment>